<dbReference type="InterPro" id="IPR012337">
    <property type="entry name" value="RNaseH-like_sf"/>
</dbReference>
<evidence type="ECO:0000313" key="3">
    <source>
        <dbReference type="Proteomes" id="UP000055024"/>
    </source>
</evidence>
<gene>
    <name evidence="2" type="ORF">T11_17954</name>
</gene>
<evidence type="ECO:0000259" key="1">
    <source>
        <dbReference type="Pfam" id="PF17921"/>
    </source>
</evidence>
<dbReference type="OrthoDB" id="425619at2759"/>
<name>A0A0V1I3F3_9BILA</name>
<proteinExistence type="predicted"/>
<dbReference type="Pfam" id="PF17921">
    <property type="entry name" value="Integrase_H2C2"/>
    <property type="match status" value="1"/>
</dbReference>
<dbReference type="Gene3D" id="1.10.340.70">
    <property type="match status" value="1"/>
</dbReference>
<accession>A0A0V1I3F3</accession>
<evidence type="ECO:0000313" key="2">
    <source>
        <dbReference type="EMBL" id="KRZ17499.1"/>
    </source>
</evidence>
<dbReference type="EMBL" id="JYDP01000006">
    <property type="protein sequence ID" value="KRZ17499.1"/>
    <property type="molecule type" value="Genomic_DNA"/>
</dbReference>
<reference evidence="2 3" key="1">
    <citation type="submission" date="2015-01" db="EMBL/GenBank/DDBJ databases">
        <title>Evolution of Trichinella species and genotypes.</title>
        <authorList>
            <person name="Korhonen P.K."/>
            <person name="Edoardo P."/>
            <person name="Giuseppe L.R."/>
            <person name="Gasser R.B."/>
        </authorList>
    </citation>
    <scope>NUCLEOTIDE SEQUENCE [LARGE SCALE GENOMIC DNA]</scope>
    <source>
        <strain evidence="2">ISS1029</strain>
    </source>
</reference>
<dbReference type="InterPro" id="IPR036397">
    <property type="entry name" value="RNaseH_sf"/>
</dbReference>
<dbReference type="AlphaFoldDB" id="A0A0V1I3F3"/>
<dbReference type="Gene3D" id="3.30.420.10">
    <property type="entry name" value="Ribonuclease H-like superfamily/Ribonuclease H"/>
    <property type="match status" value="1"/>
</dbReference>
<keyword evidence="3" id="KW-1185">Reference proteome</keyword>
<dbReference type="Proteomes" id="UP000055024">
    <property type="component" value="Unassembled WGS sequence"/>
</dbReference>
<dbReference type="SUPFAM" id="SSF53098">
    <property type="entry name" value="Ribonuclease H-like"/>
    <property type="match status" value="1"/>
</dbReference>
<organism evidence="2 3">
    <name type="scientific">Trichinella zimbabwensis</name>
    <dbReference type="NCBI Taxonomy" id="268475"/>
    <lineage>
        <taxon>Eukaryota</taxon>
        <taxon>Metazoa</taxon>
        <taxon>Ecdysozoa</taxon>
        <taxon>Nematoda</taxon>
        <taxon>Enoplea</taxon>
        <taxon>Dorylaimia</taxon>
        <taxon>Trichinellida</taxon>
        <taxon>Trichinellidae</taxon>
        <taxon>Trichinella</taxon>
    </lineage>
</organism>
<protein>
    <recommendedName>
        <fullName evidence="1">Integrase zinc-binding domain-containing protein</fullName>
    </recommendedName>
</protein>
<feature type="domain" description="Integrase zinc-binding" evidence="1">
    <location>
        <begin position="4"/>
        <end position="47"/>
    </location>
</feature>
<sequence length="126" mass="15106">MVLPSSRKTEVLRELYDNIISRHLEEEKTIEKVMERFCWSGYARDVNPAWIAIEENPLLTIRGHIFEHEACEKRFQKIEMDIFGLLPRSEHRNRYIFLIIDCFTKYEMPEAIRTNQASQFESALFH</sequence>
<comment type="caution">
    <text evidence="2">The sequence shown here is derived from an EMBL/GenBank/DDBJ whole genome shotgun (WGS) entry which is preliminary data.</text>
</comment>
<dbReference type="InterPro" id="IPR041588">
    <property type="entry name" value="Integrase_H2C2"/>
</dbReference>
<dbReference type="GO" id="GO:0003676">
    <property type="term" value="F:nucleic acid binding"/>
    <property type="evidence" value="ECO:0007669"/>
    <property type="project" value="InterPro"/>
</dbReference>